<dbReference type="Pfam" id="PF11701">
    <property type="entry name" value="UNC45-central"/>
    <property type="match status" value="1"/>
</dbReference>
<keyword evidence="2" id="KW-0963">Cytoplasm</keyword>
<dbReference type="PANTHER" id="PTHR45994">
    <property type="entry name" value="FI21225P1"/>
    <property type="match status" value="1"/>
</dbReference>
<comment type="subcellular location">
    <subcellularLocation>
        <location evidence="1">Cytoplasm</location>
    </subcellularLocation>
</comment>
<dbReference type="Proteomes" id="UP000623687">
    <property type="component" value="Unassembled WGS sequence"/>
</dbReference>
<feature type="domain" description="UNC-45/Cro1/She4 central" evidence="4">
    <location>
        <begin position="76"/>
        <end position="231"/>
    </location>
</feature>
<keyword evidence="6" id="KW-1185">Reference proteome</keyword>
<dbReference type="PANTHER" id="PTHR45994:SF1">
    <property type="entry name" value="FI21225P1"/>
    <property type="match status" value="1"/>
</dbReference>
<dbReference type="SUPFAM" id="SSF48371">
    <property type="entry name" value="ARM repeat"/>
    <property type="match status" value="2"/>
</dbReference>
<dbReference type="InterPro" id="IPR024660">
    <property type="entry name" value="UCS_central_dom"/>
</dbReference>
<dbReference type="Gene3D" id="1.25.10.10">
    <property type="entry name" value="Leucine-rich Repeat Variant"/>
    <property type="match status" value="1"/>
</dbReference>
<dbReference type="EMBL" id="JACETU010000002">
    <property type="protein sequence ID" value="KAF7436463.1"/>
    <property type="molecule type" value="Genomic_DNA"/>
</dbReference>
<dbReference type="InterPro" id="IPR016024">
    <property type="entry name" value="ARM-type_fold"/>
</dbReference>
<evidence type="ECO:0000313" key="6">
    <source>
        <dbReference type="Proteomes" id="UP000623687"/>
    </source>
</evidence>
<dbReference type="GO" id="GO:0005737">
    <property type="term" value="C:cytoplasm"/>
    <property type="evidence" value="ECO:0007669"/>
    <property type="project" value="UniProtKB-SubCell"/>
</dbReference>
<dbReference type="VEuPathDB" id="FungiDB:PC9H_003296"/>
<sequence>MASAAVADRLSFSQLCISQARHSPHRTRQPPSRRQPPTMAPDAIPNADQEPLSLDRLIAQTKSSPSTDLLPAELAYLITAFLPTEDFDVRSKAYLLLSSFCQSARASASGNAGKDKLLRVFSPPILSKLGDPGEKEFLAGVCFMTAFFQVEWETAATVFTSDGLVESILDQAETSPPSSLPHVARMFAQAAGHKPCRTSFTSLTVEWLEISARQTTIIALRAAAGLALVKLSRNTGPDGLDAQSFAQVSDKDAECFKFMKEIVISSKDTSSVADAVEGLAYLSVNPDFKEEIIANPNLLSRLFALVPRKESLKNDTLPDQATTVYGILVIISQLCAYRPQMSEEQTQIEKLKKMARAEKKAESKEPSPYDQSEYVTKRIRRLVGAGVLEVLVAASVARLDSVGVRVTVGKALLNIIETKEHRGKVLQAGGAKALFQMIKRGLNDQPLDAMYLDSIRALAKLAITASPIQVFGPNESLMYDAIRPFSTLLTHSSSNLLQRFEALMALTNLASQSPELCKRIANVEGLVGKVELMMLDDNTLVRRAAVELLCNLIVGSDEIFERYGGASSSPSARSRLEILVALSDVEDERTRVAASGALATLTLSEHVGNMLAELQLEKHKAFGILGQLIDPTEDTGSVEDNPGLMHRGVVCVRNIIVGATDLERREALITEAHVSGLTRSLEKVAAKAPQEVLRPLLETLTILRKQ</sequence>
<accession>A0A8H7DWC3</accession>
<comment type="caution">
    <text evidence="5">The sequence shown here is derived from an EMBL/GenBank/DDBJ whole genome shotgun (WGS) entry which is preliminary data.</text>
</comment>
<evidence type="ECO:0000256" key="2">
    <source>
        <dbReference type="ARBA" id="ARBA00022490"/>
    </source>
</evidence>
<feature type="region of interest" description="Disordered" evidence="3">
    <location>
        <begin position="19"/>
        <end position="47"/>
    </location>
</feature>
<dbReference type="AlphaFoldDB" id="A0A8H7DWC3"/>
<proteinExistence type="predicted"/>
<evidence type="ECO:0000256" key="3">
    <source>
        <dbReference type="SAM" id="MobiDB-lite"/>
    </source>
</evidence>
<protein>
    <recommendedName>
        <fullName evidence="4">UNC-45/Cro1/She4 central domain-containing protein</fullName>
    </recommendedName>
</protein>
<reference evidence="5" key="1">
    <citation type="submission" date="2019-07" db="EMBL/GenBank/DDBJ databases">
        <authorList>
            <person name="Palmer J.M."/>
        </authorList>
    </citation>
    <scope>NUCLEOTIDE SEQUENCE</scope>
    <source>
        <strain evidence="5">PC9</strain>
    </source>
</reference>
<evidence type="ECO:0000313" key="5">
    <source>
        <dbReference type="EMBL" id="KAF7436463.1"/>
    </source>
</evidence>
<dbReference type="GO" id="GO:0051879">
    <property type="term" value="F:Hsp90 protein binding"/>
    <property type="evidence" value="ECO:0007669"/>
    <property type="project" value="TreeGrafter"/>
</dbReference>
<name>A0A8H7DWC3_PLEOS</name>
<dbReference type="InterPro" id="IPR011989">
    <property type="entry name" value="ARM-like"/>
</dbReference>
<dbReference type="OrthoDB" id="199930at2759"/>
<dbReference type="GeneID" id="59373114"/>
<evidence type="ECO:0000259" key="4">
    <source>
        <dbReference type="Pfam" id="PF11701"/>
    </source>
</evidence>
<gene>
    <name evidence="5" type="ORF">PC9H_003296</name>
</gene>
<dbReference type="RefSeq" id="XP_036634362.1">
    <property type="nucleotide sequence ID" value="XM_036772889.1"/>
</dbReference>
<organism evidence="5 6">
    <name type="scientific">Pleurotus ostreatus</name>
    <name type="common">Oyster mushroom</name>
    <name type="synonym">White-rot fungus</name>
    <dbReference type="NCBI Taxonomy" id="5322"/>
    <lineage>
        <taxon>Eukaryota</taxon>
        <taxon>Fungi</taxon>
        <taxon>Dikarya</taxon>
        <taxon>Basidiomycota</taxon>
        <taxon>Agaricomycotina</taxon>
        <taxon>Agaricomycetes</taxon>
        <taxon>Agaricomycetidae</taxon>
        <taxon>Agaricales</taxon>
        <taxon>Pleurotineae</taxon>
        <taxon>Pleurotaceae</taxon>
        <taxon>Pleurotus</taxon>
    </lineage>
</organism>
<evidence type="ECO:0000256" key="1">
    <source>
        <dbReference type="ARBA" id="ARBA00004496"/>
    </source>
</evidence>